<sequence length="497" mass="54834">MVLPVENPTRSYWIEAAGSPLRDFQSTPKLPKQTDIVIVGSGYTGTTSAYWIHKHTERNGTTPQMLMLEARDICGGATGRNGGQLRPHAYSRYRSWSSRFGADGALALIKHEMAHLEAFKELLTEEGLAEEVSLRFGETFDAGMTEESWQSLKSEYEAFVKDHGRDGEVIRDCRLIENSKEAEEFTQMKGCLGAVVHPAGQVWPYKFVHAMLRILLSTGKVNLQANTPALAVTDRDQDGWITVTTPRGTVRTRTVLHATNAWASHLLPEYSNIIFPSVSTVGAIKAPEGFIKATGAQHWGGTIWNYHLQLPPPYNTIALGGAKAVISHYPREWLKRDDDNKHLPGVPEYMETWPTDEVVGWPDTKAELEMPAEEGGVWTGLVAPTADAFPFVGPAPAREGHFIAAGFGGHGMPRILLSTAHITPLILDSLGIEWTAPSLVKSYPPLPKPFVVTAKRVELLQDYDMKAEYDEEVAANEEAAKMDLCGVAHRLSWKAQA</sequence>
<dbReference type="PANTHER" id="PTHR13847">
    <property type="entry name" value="SARCOSINE DEHYDROGENASE-RELATED"/>
    <property type="match status" value="1"/>
</dbReference>
<dbReference type="Gene3D" id="3.30.9.10">
    <property type="entry name" value="D-Amino Acid Oxidase, subunit A, domain 2"/>
    <property type="match status" value="1"/>
</dbReference>
<gene>
    <name evidence="2" type="ORF">N0V93_008389</name>
</gene>
<dbReference type="Pfam" id="PF01266">
    <property type="entry name" value="DAO"/>
    <property type="match status" value="1"/>
</dbReference>
<dbReference type="OrthoDB" id="429143at2759"/>
<dbReference type="AlphaFoldDB" id="A0A9W8YLW4"/>
<dbReference type="GO" id="GO:0005737">
    <property type="term" value="C:cytoplasm"/>
    <property type="evidence" value="ECO:0007669"/>
    <property type="project" value="TreeGrafter"/>
</dbReference>
<evidence type="ECO:0000259" key="1">
    <source>
        <dbReference type="Pfam" id="PF01266"/>
    </source>
</evidence>
<dbReference type="PANTHER" id="PTHR13847:SF188">
    <property type="entry name" value="EXPRESSED PROTEIN"/>
    <property type="match status" value="1"/>
</dbReference>
<proteinExistence type="predicted"/>
<comment type="caution">
    <text evidence="2">The sequence shown here is derived from an EMBL/GenBank/DDBJ whole genome shotgun (WGS) entry which is preliminary data.</text>
</comment>
<dbReference type="InterPro" id="IPR006076">
    <property type="entry name" value="FAD-dep_OxRdtase"/>
</dbReference>
<evidence type="ECO:0000313" key="3">
    <source>
        <dbReference type="Proteomes" id="UP001140453"/>
    </source>
</evidence>
<feature type="domain" description="FAD dependent oxidoreductase" evidence="1">
    <location>
        <begin position="35"/>
        <end position="412"/>
    </location>
</feature>
<dbReference type="Gene3D" id="3.50.50.60">
    <property type="entry name" value="FAD/NAD(P)-binding domain"/>
    <property type="match status" value="1"/>
</dbReference>
<accession>A0A9W8YLW4</accession>
<keyword evidence="3" id="KW-1185">Reference proteome</keyword>
<organism evidence="2 3">
    <name type="scientific">Gnomoniopsis smithogilvyi</name>
    <dbReference type="NCBI Taxonomy" id="1191159"/>
    <lineage>
        <taxon>Eukaryota</taxon>
        <taxon>Fungi</taxon>
        <taxon>Dikarya</taxon>
        <taxon>Ascomycota</taxon>
        <taxon>Pezizomycotina</taxon>
        <taxon>Sordariomycetes</taxon>
        <taxon>Sordariomycetidae</taxon>
        <taxon>Diaporthales</taxon>
        <taxon>Gnomoniaceae</taxon>
        <taxon>Gnomoniopsis</taxon>
    </lineage>
</organism>
<reference evidence="2" key="1">
    <citation type="submission" date="2022-10" db="EMBL/GenBank/DDBJ databases">
        <title>Tapping the CABI collections for fungal endophytes: first genome assemblies for Collariella, Neodidymelliopsis, Ascochyta clinopodiicola, Didymella pomorum, Didymosphaeria variabile, Neocosmospora piperis and Neocucurbitaria cava.</title>
        <authorList>
            <person name="Hill R."/>
        </authorList>
    </citation>
    <scope>NUCLEOTIDE SEQUENCE</scope>
    <source>
        <strain evidence="2">IMI 355082</strain>
    </source>
</reference>
<dbReference type="SUPFAM" id="SSF51905">
    <property type="entry name" value="FAD/NAD(P)-binding domain"/>
    <property type="match status" value="1"/>
</dbReference>
<protein>
    <recommendedName>
        <fullName evidence="1">FAD dependent oxidoreductase domain-containing protein</fullName>
    </recommendedName>
</protein>
<dbReference type="InterPro" id="IPR036188">
    <property type="entry name" value="FAD/NAD-bd_sf"/>
</dbReference>
<name>A0A9W8YLW4_9PEZI</name>
<evidence type="ECO:0000313" key="2">
    <source>
        <dbReference type="EMBL" id="KAJ4387787.1"/>
    </source>
</evidence>
<dbReference type="Proteomes" id="UP001140453">
    <property type="component" value="Unassembled WGS sequence"/>
</dbReference>
<dbReference type="EMBL" id="JAPEVB010000005">
    <property type="protein sequence ID" value="KAJ4387787.1"/>
    <property type="molecule type" value="Genomic_DNA"/>
</dbReference>